<dbReference type="Proteomes" id="UP000015104">
    <property type="component" value="Unassembled WGS sequence"/>
</dbReference>
<protein>
    <submittedName>
        <fullName evidence="1">Uncharacterized protein</fullName>
    </submittedName>
</protein>
<evidence type="ECO:0000313" key="2">
    <source>
        <dbReference type="Proteomes" id="UP000015104"/>
    </source>
</evidence>
<accession>T1K9N7</accession>
<reference evidence="1" key="2">
    <citation type="submission" date="2015-06" db="UniProtKB">
        <authorList>
            <consortium name="EnsemblMetazoa"/>
        </authorList>
    </citation>
    <scope>IDENTIFICATION</scope>
</reference>
<evidence type="ECO:0000313" key="1">
    <source>
        <dbReference type="EnsemblMetazoa" id="tetur07g05610.1"/>
    </source>
</evidence>
<sequence length="96" mass="11104">MVWINLFLVKSCNLDLYLEEKIWVLKHLMGTRMLMTNKLNQLLALSSDRVLRKQKTIIGWSNVILWPINVFNVANLGLDVLPQVLLLTLADKNKSE</sequence>
<dbReference type="EMBL" id="CAEY01001892">
    <property type="status" value="NOT_ANNOTATED_CDS"/>
    <property type="molecule type" value="Genomic_DNA"/>
</dbReference>
<organism evidence="1 2">
    <name type="scientific">Tetranychus urticae</name>
    <name type="common">Two-spotted spider mite</name>
    <dbReference type="NCBI Taxonomy" id="32264"/>
    <lineage>
        <taxon>Eukaryota</taxon>
        <taxon>Metazoa</taxon>
        <taxon>Ecdysozoa</taxon>
        <taxon>Arthropoda</taxon>
        <taxon>Chelicerata</taxon>
        <taxon>Arachnida</taxon>
        <taxon>Acari</taxon>
        <taxon>Acariformes</taxon>
        <taxon>Trombidiformes</taxon>
        <taxon>Prostigmata</taxon>
        <taxon>Eleutherengona</taxon>
        <taxon>Raphignathae</taxon>
        <taxon>Tetranychoidea</taxon>
        <taxon>Tetranychidae</taxon>
        <taxon>Tetranychus</taxon>
    </lineage>
</organism>
<name>T1K9N7_TETUR</name>
<dbReference type="AlphaFoldDB" id="T1K9N7"/>
<keyword evidence="2" id="KW-1185">Reference proteome</keyword>
<reference evidence="2" key="1">
    <citation type="submission" date="2011-08" db="EMBL/GenBank/DDBJ databases">
        <authorList>
            <person name="Rombauts S."/>
        </authorList>
    </citation>
    <scope>NUCLEOTIDE SEQUENCE</scope>
    <source>
        <strain evidence="2">London</strain>
    </source>
</reference>
<dbReference type="HOGENOM" id="CLU_2362422_0_0_1"/>
<proteinExistence type="predicted"/>
<dbReference type="EnsemblMetazoa" id="tetur07g05610.1">
    <property type="protein sequence ID" value="tetur07g05610.1"/>
    <property type="gene ID" value="tetur07g05610"/>
</dbReference>